<organism evidence="2 3">
    <name type="scientific">Parasponia andersonii</name>
    <name type="common">Sponia andersonii</name>
    <dbReference type="NCBI Taxonomy" id="3476"/>
    <lineage>
        <taxon>Eukaryota</taxon>
        <taxon>Viridiplantae</taxon>
        <taxon>Streptophyta</taxon>
        <taxon>Embryophyta</taxon>
        <taxon>Tracheophyta</taxon>
        <taxon>Spermatophyta</taxon>
        <taxon>Magnoliopsida</taxon>
        <taxon>eudicotyledons</taxon>
        <taxon>Gunneridae</taxon>
        <taxon>Pentapetalae</taxon>
        <taxon>rosids</taxon>
        <taxon>fabids</taxon>
        <taxon>Rosales</taxon>
        <taxon>Cannabaceae</taxon>
        <taxon>Parasponia</taxon>
    </lineage>
</organism>
<dbReference type="AlphaFoldDB" id="A0A2P5E467"/>
<dbReference type="Proteomes" id="UP000237105">
    <property type="component" value="Unassembled WGS sequence"/>
</dbReference>
<proteinExistence type="predicted"/>
<evidence type="ECO:0000313" key="2">
    <source>
        <dbReference type="EMBL" id="PON80331.1"/>
    </source>
</evidence>
<keyword evidence="3" id="KW-1185">Reference proteome</keyword>
<dbReference type="EMBL" id="JXTB01000002">
    <property type="protein sequence ID" value="PON80331.1"/>
    <property type="molecule type" value="Genomic_DNA"/>
</dbReference>
<comment type="caution">
    <text evidence="2">The sequence shown here is derived from an EMBL/GenBank/DDBJ whole genome shotgun (WGS) entry which is preliminary data.</text>
</comment>
<accession>A0A2P5E467</accession>
<evidence type="ECO:0000256" key="1">
    <source>
        <dbReference type="SAM" id="MobiDB-lite"/>
    </source>
</evidence>
<feature type="compositionally biased region" description="Basic and acidic residues" evidence="1">
    <location>
        <begin position="71"/>
        <end position="88"/>
    </location>
</feature>
<name>A0A2P5E467_PARAD</name>
<sequence length="88" mass="9531">MNLTSSRMRPKMVGIIVGNRNSPRPKMVFFDDIELGGDQGSVAWVVGGVGELRRWLGRPDGGSSSSSLCSFDRENERESERKSGEGGG</sequence>
<reference evidence="3" key="1">
    <citation type="submission" date="2016-06" db="EMBL/GenBank/DDBJ databases">
        <title>Parallel loss of symbiosis genes in relatives of nitrogen-fixing non-legume Parasponia.</title>
        <authorList>
            <person name="Van Velzen R."/>
            <person name="Holmer R."/>
            <person name="Bu F."/>
            <person name="Rutten L."/>
            <person name="Van Zeijl A."/>
            <person name="Liu W."/>
            <person name="Santuari L."/>
            <person name="Cao Q."/>
            <person name="Sharma T."/>
            <person name="Shen D."/>
            <person name="Roswanjaya Y."/>
            <person name="Wardhani T."/>
            <person name="Kalhor M.S."/>
            <person name="Jansen J."/>
            <person name="Van den Hoogen J."/>
            <person name="Gungor B."/>
            <person name="Hartog M."/>
            <person name="Hontelez J."/>
            <person name="Verver J."/>
            <person name="Yang W.-C."/>
            <person name="Schijlen E."/>
            <person name="Repin R."/>
            <person name="Schilthuizen M."/>
            <person name="Schranz E."/>
            <person name="Heidstra R."/>
            <person name="Miyata K."/>
            <person name="Fedorova E."/>
            <person name="Kohlen W."/>
            <person name="Bisseling T."/>
            <person name="Smit S."/>
            <person name="Geurts R."/>
        </authorList>
    </citation>
    <scope>NUCLEOTIDE SEQUENCE [LARGE SCALE GENOMIC DNA]</scope>
    <source>
        <strain evidence="3">cv. WU1-14</strain>
    </source>
</reference>
<evidence type="ECO:0000313" key="3">
    <source>
        <dbReference type="Proteomes" id="UP000237105"/>
    </source>
</evidence>
<protein>
    <submittedName>
        <fullName evidence="2">Uncharacterized protein</fullName>
    </submittedName>
</protein>
<gene>
    <name evidence="2" type="ORF">PanWU01x14_007810</name>
</gene>
<feature type="region of interest" description="Disordered" evidence="1">
    <location>
        <begin position="55"/>
        <end position="88"/>
    </location>
</feature>